<gene>
    <name evidence="4" type="ORF">COHA_008681</name>
</gene>
<evidence type="ECO:0000256" key="2">
    <source>
        <dbReference type="RuleBase" id="RU000411"/>
    </source>
</evidence>
<dbReference type="InterPro" id="IPR042185">
    <property type="entry name" value="Serpin_sf_2"/>
</dbReference>
<evidence type="ECO:0000259" key="3">
    <source>
        <dbReference type="SMART" id="SM00093"/>
    </source>
</evidence>
<dbReference type="EMBL" id="JADXDR010000151">
    <property type="protein sequence ID" value="KAI7837490.1"/>
    <property type="molecule type" value="Genomic_DNA"/>
</dbReference>
<keyword evidence="5" id="KW-1185">Reference proteome</keyword>
<dbReference type="PANTHER" id="PTHR11461">
    <property type="entry name" value="SERINE PROTEASE INHIBITOR, SERPIN"/>
    <property type="match status" value="1"/>
</dbReference>
<comment type="caution">
    <text evidence="4">The sequence shown here is derived from an EMBL/GenBank/DDBJ whole genome shotgun (WGS) entry which is preliminary data.</text>
</comment>
<dbReference type="InterPro" id="IPR023795">
    <property type="entry name" value="Serpin_CS"/>
</dbReference>
<dbReference type="PROSITE" id="PS00284">
    <property type="entry name" value="SERPIN"/>
    <property type="match status" value="1"/>
</dbReference>
<dbReference type="AlphaFoldDB" id="A0AAD5DGA9"/>
<protein>
    <recommendedName>
        <fullName evidence="3">Serpin domain-containing protein</fullName>
    </recommendedName>
</protein>
<comment type="similarity">
    <text evidence="1 2">Belongs to the serpin family.</text>
</comment>
<dbReference type="CDD" id="cd00172">
    <property type="entry name" value="serpin"/>
    <property type="match status" value="1"/>
</dbReference>
<feature type="domain" description="Serpin" evidence="3">
    <location>
        <begin position="21"/>
        <end position="407"/>
    </location>
</feature>
<dbReference type="InterPro" id="IPR042178">
    <property type="entry name" value="Serpin_sf_1"/>
</dbReference>
<dbReference type="PANTHER" id="PTHR11461:SF211">
    <property type="entry name" value="GH10112P-RELATED"/>
    <property type="match status" value="1"/>
</dbReference>
<dbReference type="GO" id="GO:0005615">
    <property type="term" value="C:extracellular space"/>
    <property type="evidence" value="ECO:0007669"/>
    <property type="project" value="InterPro"/>
</dbReference>
<dbReference type="Pfam" id="PF00079">
    <property type="entry name" value="Serpin"/>
    <property type="match status" value="1"/>
</dbReference>
<evidence type="ECO:0000313" key="5">
    <source>
        <dbReference type="Proteomes" id="UP001205105"/>
    </source>
</evidence>
<evidence type="ECO:0000313" key="4">
    <source>
        <dbReference type="EMBL" id="KAI7837490.1"/>
    </source>
</evidence>
<reference evidence="4" key="1">
    <citation type="submission" date="2020-11" db="EMBL/GenBank/DDBJ databases">
        <title>Chlorella ohadii genome sequencing and assembly.</title>
        <authorList>
            <person name="Murik O."/>
            <person name="Treves H."/>
            <person name="Kedem I."/>
            <person name="Shotland Y."/>
            <person name="Kaplan A."/>
        </authorList>
    </citation>
    <scope>NUCLEOTIDE SEQUENCE</scope>
    <source>
        <strain evidence="4">1</strain>
    </source>
</reference>
<dbReference type="SUPFAM" id="SSF56574">
    <property type="entry name" value="Serpins"/>
    <property type="match status" value="1"/>
</dbReference>
<dbReference type="Proteomes" id="UP001205105">
    <property type="component" value="Unassembled WGS sequence"/>
</dbReference>
<dbReference type="Gene3D" id="3.30.497.10">
    <property type="entry name" value="Antithrombin, subunit I, domain 2"/>
    <property type="match status" value="1"/>
</dbReference>
<accession>A0AAD5DGA9</accession>
<organism evidence="4 5">
    <name type="scientific">Chlorella ohadii</name>
    <dbReference type="NCBI Taxonomy" id="2649997"/>
    <lineage>
        <taxon>Eukaryota</taxon>
        <taxon>Viridiplantae</taxon>
        <taxon>Chlorophyta</taxon>
        <taxon>core chlorophytes</taxon>
        <taxon>Trebouxiophyceae</taxon>
        <taxon>Chlorellales</taxon>
        <taxon>Chlorellaceae</taxon>
        <taxon>Chlorella clade</taxon>
        <taxon>Chlorella</taxon>
    </lineage>
</organism>
<dbReference type="SMART" id="SM00093">
    <property type="entry name" value="SERPIN"/>
    <property type="match status" value="1"/>
</dbReference>
<dbReference type="Gene3D" id="2.30.39.10">
    <property type="entry name" value="Alpha-1-antitrypsin, domain 1"/>
    <property type="match status" value="1"/>
</dbReference>
<dbReference type="GO" id="GO:0004867">
    <property type="term" value="F:serine-type endopeptidase inhibitor activity"/>
    <property type="evidence" value="ECO:0007669"/>
    <property type="project" value="InterPro"/>
</dbReference>
<dbReference type="InterPro" id="IPR023796">
    <property type="entry name" value="Serpin_dom"/>
</dbReference>
<proteinExistence type="inferred from homology"/>
<evidence type="ECO:0000256" key="1">
    <source>
        <dbReference type="ARBA" id="ARBA00009500"/>
    </source>
</evidence>
<sequence length="412" mass="43094">MGAAQSHPAGDLASSINGFGHALFSQVAAQGKPGQGGGLFLSPYGVAQALGMLLNGVAPGGDSFRQLQSVVFGGSASDGDSLEGLNSQLLGLSQALVKPPTDDLTVADANSAWLALRYRLQARYAATLKDAFGAEAAPLQSAAVVNGWVDQATRGKITEIIDEGIARQAAVILVNAIYFKGLWQHAFKKASTHPLDWTPLQHSAAPLQAAMMFQIFKGQTAVQVATALPATTAGGSQLQCAAVQLPYRGGEYSAVAAMPLLAHLPAGATAPGGATPAPSQHWRRLPGTDVKVWLPRFEVEFGTSLVDALRALGLSAPFAGGDITQIAEDEQGRPIGDLQVSDVIHKVYIKVDEEGTEAAAATAVVMLRAAMPMHREEIELKFDRPFVFAVVHGPTGLALFAGEVYKPEAWTA</sequence>
<dbReference type="InterPro" id="IPR000215">
    <property type="entry name" value="Serpin_fam"/>
</dbReference>
<name>A0AAD5DGA9_9CHLO</name>
<dbReference type="InterPro" id="IPR036186">
    <property type="entry name" value="Serpin_sf"/>
</dbReference>